<dbReference type="AlphaFoldDB" id="A0AAV0FPB5"/>
<reference evidence="7" key="1">
    <citation type="submission" date="2022-07" db="EMBL/GenBank/DDBJ databases">
        <authorList>
            <person name="Macas J."/>
            <person name="Novak P."/>
            <person name="Neumann P."/>
        </authorList>
    </citation>
    <scope>NUCLEOTIDE SEQUENCE</scope>
</reference>
<dbReference type="GO" id="GO:0034511">
    <property type="term" value="F:U3 snoRNA binding"/>
    <property type="evidence" value="ECO:0007669"/>
    <property type="project" value="InterPro"/>
</dbReference>
<dbReference type="Pfam" id="PF22916">
    <property type="entry name" value="UTP25_NTPase-like"/>
    <property type="match status" value="1"/>
</dbReference>
<keyword evidence="8" id="KW-1185">Reference proteome</keyword>
<protein>
    <recommendedName>
        <fullName evidence="9">U3 small nucleolar RNA-associated protein 25</fullName>
    </recommendedName>
</protein>
<dbReference type="InterPro" id="IPR010678">
    <property type="entry name" value="UTP25"/>
</dbReference>
<name>A0AAV0FPB5_9ASTE</name>
<comment type="similarity">
    <text evidence="2">Belongs to the UTP25 family.</text>
</comment>
<feature type="region of interest" description="Disordered" evidence="4">
    <location>
        <begin position="75"/>
        <end position="102"/>
    </location>
</feature>
<proteinExistence type="inferred from homology"/>
<sequence length="710" mass="82854">MGKQTVLGVKRCNNQVPLRKCQNVKTPRFDRDEKIKERPLSKFSGAKLFNNEEPTMYAKLLLSLRQTEAHTVDLGEDFDDGQESSDGYGGKEEECHGEYSRPIDVGDDHQGYDLEDDTDLEASDTDEIHDGRVNSQSVVEPLMNTRFQKHLDYKLSKEEVNTLLEKKWKYQWELEFSNWKWGGTGECFLKELDMYPCYGLKPLFYKHWLDSYKESGGQDFHSSRQRSFFSICSSYRDVLHDNKKPFYLKGREEDANIMDAYVMHSLNHVFKTRDLLKKNKAKLTKLQGNMNVETINDEAFLDHGFTRPKVLILLPIASIALLVVQRLIKLTPPKYKANIENLERFFQEFGSEVTDDEDEDVREGLKSRKTSKPPDFKALFGGNDNDRFMLGMKFNRRSIRLYGDFHSSDMIIASPLGLETKIHEAERRKDKDVDYLSSIEVLIIDHADIILMQNWTYLIDVVEKLNQMPSQQHGTDIMRIRQWYLDGQAPFYRQTMVFSSHSNQYINALFNHHCLNYEGKVKSVCEYKGVLSEVLKISQIYERFDTKTIENADDSRFEYFTKTVFPKIKDSTQGGIMIFFSCSFDYLRIAKFLKSQEASFCRLGEETMPRNISHVRGLFFTGKKKIMLYTERFHFYYRYKIRGIQNLIIYSLPERKELFVEVLNMLEGPTCRILFSPFDLLKLQRIVGSSTAKLMIASDQKLLTFDSSNC</sequence>
<accession>A0AAV0FPB5</accession>
<feature type="compositionally biased region" description="Basic and acidic residues" evidence="4">
    <location>
        <begin position="89"/>
        <end position="102"/>
    </location>
</feature>
<dbReference type="GO" id="GO:0000462">
    <property type="term" value="P:maturation of SSU-rRNA from tricistronic rRNA transcript (SSU-rRNA, 5.8S rRNA, LSU-rRNA)"/>
    <property type="evidence" value="ECO:0007669"/>
    <property type="project" value="TreeGrafter"/>
</dbReference>
<dbReference type="EMBL" id="CAMAPF010000999">
    <property type="protein sequence ID" value="CAH9137174.1"/>
    <property type="molecule type" value="Genomic_DNA"/>
</dbReference>
<dbReference type="GO" id="GO:0019843">
    <property type="term" value="F:rRNA binding"/>
    <property type="evidence" value="ECO:0007669"/>
    <property type="project" value="TreeGrafter"/>
</dbReference>
<evidence type="ECO:0000313" key="7">
    <source>
        <dbReference type="EMBL" id="CAH9137174.1"/>
    </source>
</evidence>
<evidence type="ECO:0000259" key="5">
    <source>
        <dbReference type="Pfam" id="PF06862"/>
    </source>
</evidence>
<evidence type="ECO:0000256" key="2">
    <source>
        <dbReference type="ARBA" id="ARBA00009223"/>
    </source>
</evidence>
<evidence type="ECO:0000256" key="3">
    <source>
        <dbReference type="ARBA" id="ARBA00023242"/>
    </source>
</evidence>
<evidence type="ECO:0000256" key="1">
    <source>
        <dbReference type="ARBA" id="ARBA00004604"/>
    </source>
</evidence>
<dbReference type="Pfam" id="PF06862">
    <property type="entry name" value="Utp25_C"/>
    <property type="match status" value="1"/>
</dbReference>
<evidence type="ECO:0000313" key="8">
    <source>
        <dbReference type="Proteomes" id="UP001152523"/>
    </source>
</evidence>
<comment type="subcellular location">
    <subcellularLocation>
        <location evidence="1">Nucleus</location>
        <location evidence="1">Nucleolus</location>
    </subcellularLocation>
</comment>
<evidence type="ECO:0000256" key="4">
    <source>
        <dbReference type="SAM" id="MobiDB-lite"/>
    </source>
</evidence>
<dbReference type="InterPro" id="IPR053939">
    <property type="entry name" value="UTP25_C"/>
</dbReference>
<gene>
    <name evidence="7" type="ORF">CEPIT_LOCUS35834</name>
</gene>
<organism evidence="7 8">
    <name type="scientific">Cuscuta epithymum</name>
    <dbReference type="NCBI Taxonomy" id="186058"/>
    <lineage>
        <taxon>Eukaryota</taxon>
        <taxon>Viridiplantae</taxon>
        <taxon>Streptophyta</taxon>
        <taxon>Embryophyta</taxon>
        <taxon>Tracheophyta</taxon>
        <taxon>Spermatophyta</taxon>
        <taxon>Magnoliopsida</taxon>
        <taxon>eudicotyledons</taxon>
        <taxon>Gunneridae</taxon>
        <taxon>Pentapetalae</taxon>
        <taxon>asterids</taxon>
        <taxon>lamiids</taxon>
        <taxon>Solanales</taxon>
        <taxon>Convolvulaceae</taxon>
        <taxon>Cuscuteae</taxon>
        <taxon>Cuscuta</taxon>
        <taxon>Cuscuta subgen. Cuscuta</taxon>
    </lineage>
</organism>
<feature type="domain" description="UTP25 C-terminal" evidence="5">
    <location>
        <begin position="534"/>
        <end position="705"/>
    </location>
</feature>
<evidence type="ECO:0008006" key="9">
    <source>
        <dbReference type="Google" id="ProtNLM"/>
    </source>
</evidence>
<dbReference type="InterPro" id="IPR053940">
    <property type="entry name" value="UTP25_NTPase-like"/>
</dbReference>
<dbReference type="PANTHER" id="PTHR12933:SF0">
    <property type="entry name" value="U3 SMALL NUCLEOLAR RNA-ASSOCIATED PROTEIN 25 HOMOLOG"/>
    <property type="match status" value="1"/>
</dbReference>
<dbReference type="Proteomes" id="UP001152523">
    <property type="component" value="Unassembled WGS sequence"/>
</dbReference>
<keyword evidence="3" id="KW-0539">Nucleus</keyword>
<feature type="domain" description="UTP25 NTP hydrolase-like" evidence="6">
    <location>
        <begin position="235"/>
        <end position="521"/>
    </location>
</feature>
<comment type="caution">
    <text evidence="7">The sequence shown here is derived from an EMBL/GenBank/DDBJ whole genome shotgun (WGS) entry which is preliminary data.</text>
</comment>
<dbReference type="PANTHER" id="PTHR12933">
    <property type="entry name" value="ORF PROTEIN-RELATED"/>
    <property type="match status" value="1"/>
</dbReference>
<evidence type="ECO:0000259" key="6">
    <source>
        <dbReference type="Pfam" id="PF22916"/>
    </source>
</evidence>
<dbReference type="GO" id="GO:0032040">
    <property type="term" value="C:small-subunit processome"/>
    <property type="evidence" value="ECO:0007669"/>
    <property type="project" value="TreeGrafter"/>
</dbReference>